<dbReference type="EMBL" id="BPLQ01006940">
    <property type="protein sequence ID" value="GIY26387.1"/>
    <property type="molecule type" value="Genomic_DNA"/>
</dbReference>
<feature type="region of interest" description="Disordered" evidence="1">
    <location>
        <begin position="813"/>
        <end position="898"/>
    </location>
</feature>
<evidence type="ECO:0000256" key="1">
    <source>
        <dbReference type="SAM" id="MobiDB-lite"/>
    </source>
</evidence>
<feature type="compositionally biased region" description="Polar residues" evidence="1">
    <location>
        <begin position="840"/>
        <end position="868"/>
    </location>
</feature>
<dbReference type="GO" id="GO:0017022">
    <property type="term" value="F:myosin binding"/>
    <property type="evidence" value="ECO:0007669"/>
    <property type="project" value="TreeGrafter"/>
</dbReference>
<dbReference type="SUPFAM" id="SSF57903">
    <property type="entry name" value="FYVE/PHD zinc finger"/>
    <property type="match status" value="1"/>
</dbReference>
<dbReference type="InterPro" id="IPR051745">
    <property type="entry name" value="Intracell_Transport_Effector"/>
</dbReference>
<evidence type="ECO:0000313" key="4">
    <source>
        <dbReference type="Proteomes" id="UP001054837"/>
    </source>
</evidence>
<dbReference type="Gene3D" id="3.30.40.10">
    <property type="entry name" value="Zinc/RING finger domain, C3HC4 (zinc finger)"/>
    <property type="match status" value="1"/>
</dbReference>
<proteinExistence type="predicted"/>
<dbReference type="InterPro" id="IPR041282">
    <property type="entry name" value="FYVE_2"/>
</dbReference>
<dbReference type="AlphaFoldDB" id="A0AAV4S0W9"/>
<gene>
    <name evidence="3" type="primary">MYRIP</name>
    <name evidence="3" type="ORF">CDAR_569851</name>
</gene>
<sequence>MNKIRKNRILSEQSTIKRCDQYKLLSPKGMGKPDIPTLSTFECRSVLDSIQNEFEQLQKEDCSLSKLQQDLTDLIAQRNILTKRKGFNEKYCVLCCSAFNLLFKRKLSCQDCNFLVCRSCSSWDYSTNQWLCKVCEKQKLFNAASRDWICNRLRTSFRHFTAAKALQNFCRNRRISDSENDSGYGATAELPLMKLLSSHSLNKDLKMMDLSSHDGDCEEEEDEVGDEEELAEIHYSIETILEGLLGGTLDDALVDQLYPSSSIYLNLFCTYHVKLVEVIQNLSKALQKALHNLPSENGITPTTAHAALKSVIMSLVEECQDIPPLQVVEESQSKFKQCDFTSIEGFKTELDNKPHHSEFVNGNEVTETYDNTLPAATPFDLPVECVQIEEIEEITQEFTDSEDDKLSSISKCSNSLQNVNEVAVQKHYELEAFINIDNLSHTPTPFPEFGCDLIDDPENQDSGITCHPTVVTTWEENWLFRKKKRLPLYSNLKYQLLTYCDEPPCMLIPCPSETTDILEQDEFSSELSETHSAGSLEFSSDSDDIITDSNLVEAPKAVLSKSGKQVFKTSSPILAENESSRDSLRELQQNRLCQVKEKNGEKSAHDKDIKQSILNSEEKNLKKENIQQQPQIISNIKNDKNKEEVISKDELLTITHFGAPPRPGTIAEREHQKWLNAVPLKHNPYSAENISKRSSFSKNAILKENISSFEEFERKLSISSDSSEHPLNKVNCGPKSIDSELYKRDYYVNQDHKIINDLYPLQKSTKYQYSPNDDCFEPLSEEALNSFEEKIYVRSGKVFTLENHVRRLEQEIKDPPLSPDMPRLTSTPHNSAQKKIAQDMNGTMHSMKVSNDNQLPPSSNNSNATQLKPDSLQLFPQNKAPGVSNKEEQEKIKKAKPCRKIHSLTARSLSREFRDLAKLNLPKPMNRTVQVPSQNGEEGTSERESLCSPESVQSSYSTGQADNGHGYTSDESNTSTNSVTKNKSRRHISRSILERATYWERRAEQGLLSDASVSEEFPGIDINPE</sequence>
<dbReference type="GO" id="GO:0030864">
    <property type="term" value="C:cortical actin cytoskeleton"/>
    <property type="evidence" value="ECO:0007669"/>
    <property type="project" value="TreeGrafter"/>
</dbReference>
<feature type="domain" description="FYVE-type zinc finger" evidence="2">
    <location>
        <begin position="38"/>
        <end position="151"/>
    </location>
</feature>
<dbReference type="PANTHER" id="PTHR14555">
    <property type="entry name" value="MYELIN-ASSOCIATED OLIGODENDROCYTIC BASIC PROTEIN MOBP -RELATED"/>
    <property type="match status" value="1"/>
</dbReference>
<dbReference type="Pfam" id="PF02318">
    <property type="entry name" value="FYVE_2"/>
    <property type="match status" value="1"/>
</dbReference>
<comment type="caution">
    <text evidence="3">The sequence shown here is derived from an EMBL/GenBank/DDBJ whole genome shotgun (WGS) entry which is preliminary data.</text>
</comment>
<dbReference type="GO" id="GO:0003779">
    <property type="term" value="F:actin binding"/>
    <property type="evidence" value="ECO:0007669"/>
    <property type="project" value="TreeGrafter"/>
</dbReference>
<protein>
    <submittedName>
        <fullName evidence="3">Rab effector MyRIP</fullName>
    </submittedName>
</protein>
<accession>A0AAV4S0W9</accession>
<organism evidence="3 4">
    <name type="scientific">Caerostris darwini</name>
    <dbReference type="NCBI Taxonomy" id="1538125"/>
    <lineage>
        <taxon>Eukaryota</taxon>
        <taxon>Metazoa</taxon>
        <taxon>Ecdysozoa</taxon>
        <taxon>Arthropoda</taxon>
        <taxon>Chelicerata</taxon>
        <taxon>Arachnida</taxon>
        <taxon>Araneae</taxon>
        <taxon>Araneomorphae</taxon>
        <taxon>Entelegynae</taxon>
        <taxon>Araneoidea</taxon>
        <taxon>Araneidae</taxon>
        <taxon>Caerostris</taxon>
    </lineage>
</organism>
<dbReference type="CDD" id="cd15753">
    <property type="entry name" value="FYVE_SlaC2-c"/>
    <property type="match status" value="1"/>
</dbReference>
<evidence type="ECO:0000313" key="3">
    <source>
        <dbReference type="EMBL" id="GIY26387.1"/>
    </source>
</evidence>
<name>A0AAV4S0W9_9ARAC</name>
<dbReference type="InterPro" id="IPR013083">
    <property type="entry name" value="Znf_RING/FYVE/PHD"/>
</dbReference>
<dbReference type="PANTHER" id="PTHR14555:SF3">
    <property type="entry name" value="RABBD DOMAIN-CONTAINING PROTEIN"/>
    <property type="match status" value="1"/>
</dbReference>
<feature type="compositionally biased region" description="Polar residues" evidence="1">
    <location>
        <begin position="927"/>
        <end position="938"/>
    </location>
</feature>
<feature type="compositionally biased region" description="Polar residues" evidence="1">
    <location>
        <begin position="969"/>
        <end position="981"/>
    </location>
</feature>
<dbReference type="InterPro" id="IPR011011">
    <property type="entry name" value="Znf_FYVE_PHD"/>
</dbReference>
<dbReference type="Proteomes" id="UP001054837">
    <property type="component" value="Unassembled WGS sequence"/>
</dbReference>
<feature type="region of interest" description="Disordered" evidence="1">
    <location>
        <begin position="919"/>
        <end position="995"/>
    </location>
</feature>
<evidence type="ECO:0000259" key="2">
    <source>
        <dbReference type="Pfam" id="PF02318"/>
    </source>
</evidence>
<feature type="compositionally biased region" description="Polar residues" evidence="1">
    <location>
        <begin position="824"/>
        <end position="833"/>
    </location>
</feature>
<keyword evidence="4" id="KW-1185">Reference proteome</keyword>
<feature type="compositionally biased region" description="Polar residues" evidence="1">
    <location>
        <begin position="948"/>
        <end position="961"/>
    </location>
</feature>
<reference evidence="3 4" key="1">
    <citation type="submission" date="2021-06" db="EMBL/GenBank/DDBJ databases">
        <title>Caerostris darwini draft genome.</title>
        <authorList>
            <person name="Kono N."/>
            <person name="Arakawa K."/>
        </authorList>
    </citation>
    <scope>NUCLEOTIDE SEQUENCE [LARGE SCALE GENOMIC DNA]</scope>
</reference>